<dbReference type="Gene3D" id="3.30.9.80">
    <property type="match status" value="1"/>
</dbReference>
<dbReference type="InterPro" id="IPR010354">
    <property type="entry name" value="Oleate_hydratase"/>
</dbReference>
<gene>
    <name evidence="2" type="ORF">NX801_13815</name>
</gene>
<keyword evidence="2" id="KW-0456">Lyase</keyword>
<dbReference type="EC" id="4.2.1.53" evidence="2"/>
<sequence>MSQKQHTTERAHLWVVGGGIAGMAAAAFAIRDAGLPGEHIHILEELDIEGGSLDGAGSPVHRAGYVTRGGRMLEEEAYQCVWDLFSTIPSRDDPGVSVRQEILDFNEKVRTHARARLIDGRHTVLDASDYGFSARDRADLSRLMATPEALLGSKRIDELFTGHFFTTNFWQMWRTTFAFQKWHSAAELRRYFLRFIQEFPRIHTLAGVRRTVYNQYDSMVVPLQRWLVAQGVDVRFGTRVLDADFTGTPATGRRATRLHVEDREGTHRIDLGPDDYAFLTLGSITADSTYGGDDTVPELIRDRRDQGWSLWENIARKADDFGRPMSFYGNVDEHKWESFTLTLHDDTLIRRIAATTGNEPGTGALMTWIDSGWHLSIVVPYQPHFPDMPENTFTLWGYGFEIDRDGDHVRKPMTRATGKEILTELVHQLGFEDILDRVLETTDVTTVMMPYASALFACRAPGDRPLVVPEGSRNFAFAGQFVEIPEDVVFTVEYSVHAAMLGVYTLFGVDRPIPPVYQGMKDPRVAARATRTLITGGARD</sequence>
<protein>
    <submittedName>
        <fullName evidence="2">Oleate hydratase</fullName>
        <ecNumber evidence="2">4.2.1.53</ecNumber>
    </submittedName>
</protein>
<proteinExistence type="predicted"/>
<dbReference type="GO" id="GO:0050151">
    <property type="term" value="F:oleate hydratase activity"/>
    <property type="evidence" value="ECO:0007669"/>
    <property type="project" value="UniProtKB-EC"/>
</dbReference>
<name>A0ABT2CH28_9ACTN</name>
<dbReference type="SUPFAM" id="SSF51905">
    <property type="entry name" value="FAD/NAD(P)-binding domain"/>
    <property type="match status" value="1"/>
</dbReference>
<dbReference type="InterPro" id="IPR036188">
    <property type="entry name" value="FAD/NAD-bd_sf"/>
</dbReference>
<dbReference type="NCBIfam" id="NF010584">
    <property type="entry name" value="PRK13977.1"/>
    <property type="match status" value="1"/>
</dbReference>
<evidence type="ECO:0000313" key="2">
    <source>
        <dbReference type="EMBL" id="MCS0636717.1"/>
    </source>
</evidence>
<dbReference type="Proteomes" id="UP001431313">
    <property type="component" value="Unassembled WGS sequence"/>
</dbReference>
<keyword evidence="1" id="KW-0472">Membrane</keyword>
<dbReference type="PANTHER" id="PTHR37417:SF2">
    <property type="entry name" value="67 KDA MYOSIN-CROSS-REACTIVE ANTIGEN FAMILY PROTEIN (AFU_ORTHOLOGUE AFUA_5G09970)"/>
    <property type="match status" value="1"/>
</dbReference>
<dbReference type="Pfam" id="PF06100">
    <property type="entry name" value="MCRA"/>
    <property type="match status" value="1"/>
</dbReference>
<evidence type="ECO:0000313" key="3">
    <source>
        <dbReference type="Proteomes" id="UP001431313"/>
    </source>
</evidence>
<accession>A0ABT2CH28</accession>
<keyword evidence="1" id="KW-1133">Transmembrane helix</keyword>
<comment type="caution">
    <text evidence="2">The sequence shown here is derived from an EMBL/GenBank/DDBJ whole genome shotgun (WGS) entry which is preliminary data.</text>
</comment>
<dbReference type="Gene3D" id="3.50.50.60">
    <property type="entry name" value="FAD/NAD(P)-binding domain"/>
    <property type="match status" value="2"/>
</dbReference>
<evidence type="ECO:0000256" key="1">
    <source>
        <dbReference type="SAM" id="Phobius"/>
    </source>
</evidence>
<dbReference type="EMBL" id="JANUGQ010000010">
    <property type="protein sequence ID" value="MCS0636717.1"/>
    <property type="molecule type" value="Genomic_DNA"/>
</dbReference>
<keyword evidence="3" id="KW-1185">Reference proteome</keyword>
<keyword evidence="1" id="KW-0812">Transmembrane</keyword>
<dbReference type="PANTHER" id="PTHR37417">
    <property type="entry name" value="67 KDA MYOSIN-CROSS-REACTIVE ANTIGEN FAMILY PROTEIN (AFU_ORTHOLOGUE AFUA_5G09970)"/>
    <property type="match status" value="1"/>
</dbReference>
<feature type="transmembrane region" description="Helical" evidence="1">
    <location>
        <begin position="12"/>
        <end position="30"/>
    </location>
</feature>
<dbReference type="RefSeq" id="WP_258787979.1">
    <property type="nucleotide sequence ID" value="NZ_JANUGQ010000010.1"/>
</dbReference>
<reference evidence="2" key="1">
    <citation type="submission" date="2022-08" db="EMBL/GenBank/DDBJ databases">
        <authorList>
            <person name="Somphong A."/>
            <person name="Phongsopitanun W."/>
        </authorList>
    </citation>
    <scope>NUCLEOTIDE SEQUENCE</scope>
    <source>
        <strain evidence="2">LP05-1</strain>
    </source>
</reference>
<organism evidence="2 3">
    <name type="scientific">Streptomyces pyxinae</name>
    <dbReference type="NCBI Taxonomy" id="2970734"/>
    <lineage>
        <taxon>Bacteria</taxon>
        <taxon>Bacillati</taxon>
        <taxon>Actinomycetota</taxon>
        <taxon>Actinomycetes</taxon>
        <taxon>Kitasatosporales</taxon>
        <taxon>Streptomycetaceae</taxon>
        <taxon>Streptomyces</taxon>
    </lineage>
</organism>